<protein>
    <recommendedName>
        <fullName evidence="1">Protein kinase domain-containing protein</fullName>
    </recommendedName>
</protein>
<dbReference type="PANTHER" id="PTHR44167:SF24">
    <property type="entry name" value="SERINE_THREONINE-PROTEIN KINASE CHK2"/>
    <property type="match status" value="1"/>
</dbReference>
<feature type="domain" description="Protein kinase" evidence="1">
    <location>
        <begin position="34"/>
        <end position="364"/>
    </location>
</feature>
<proteinExistence type="predicted"/>
<keyword evidence="3" id="KW-1185">Reference proteome</keyword>
<dbReference type="InterPro" id="IPR011009">
    <property type="entry name" value="Kinase-like_dom_sf"/>
</dbReference>
<dbReference type="SUPFAM" id="SSF56112">
    <property type="entry name" value="Protein kinase-like (PK-like)"/>
    <property type="match status" value="1"/>
</dbReference>
<evidence type="ECO:0000259" key="1">
    <source>
        <dbReference type="PROSITE" id="PS50011"/>
    </source>
</evidence>
<comment type="caution">
    <text evidence="2">The sequence shown here is derived from an EMBL/GenBank/DDBJ whole genome shotgun (WGS) entry which is preliminary data.</text>
</comment>
<gene>
    <name evidence="2" type="ORF">niasHS_010429</name>
</gene>
<sequence>MECRGIPIDQMTPFNYQSEQWKETKQIMIDPTISHEELTIKRTYIGYIDENKEGIEKQCVLIKIYGYKYEDLDEEERKRYENSVKVSKKLKEIDPANEHFVKLIDYGTADKSNPIGESAKWAKWVTISELGERELKDEFEKVGEFSTEEIKTMLKDIIKSLVEFHKVGIHLNFTPMNLIVFERMVKVKSKQKALFARKMVKTLKLTNFDAPVLYLNEQKKGFVKESFSDYPIGLTAPELLEHLSPWSYKQVYVEVTPKMDIWSAGLIILQLALGYKEKENEKIGELFRSAKLKFEEGEFNHHPIKLTPIENYKCPINWWNDYSTVIIDILTVWDKMPEIVFLSVNMLNIDAEKRMSAQGVIDYLEGNCKPKEYEKNAEKITLFGDVSAEKLQKFMGKDHKIKNALISIQTFLTKLEERTEFCDH</sequence>
<dbReference type="AlphaFoldDB" id="A0ABD2J4P6"/>
<dbReference type="Gene3D" id="1.10.510.10">
    <property type="entry name" value="Transferase(Phosphotransferase) domain 1"/>
    <property type="match status" value="1"/>
</dbReference>
<reference evidence="2 3" key="1">
    <citation type="submission" date="2024-10" db="EMBL/GenBank/DDBJ databases">
        <authorList>
            <person name="Kim D."/>
        </authorList>
    </citation>
    <scope>NUCLEOTIDE SEQUENCE [LARGE SCALE GENOMIC DNA]</scope>
    <source>
        <strain evidence="2">Taebaek</strain>
    </source>
</reference>
<dbReference type="SMART" id="SM00220">
    <property type="entry name" value="S_TKc"/>
    <property type="match status" value="1"/>
</dbReference>
<dbReference type="Proteomes" id="UP001620645">
    <property type="component" value="Unassembled WGS sequence"/>
</dbReference>
<evidence type="ECO:0000313" key="2">
    <source>
        <dbReference type="EMBL" id="KAL3085360.1"/>
    </source>
</evidence>
<organism evidence="2 3">
    <name type="scientific">Heterodera schachtii</name>
    <name type="common">Sugarbeet cyst nematode worm</name>
    <name type="synonym">Tylenchus schachtii</name>
    <dbReference type="NCBI Taxonomy" id="97005"/>
    <lineage>
        <taxon>Eukaryota</taxon>
        <taxon>Metazoa</taxon>
        <taxon>Ecdysozoa</taxon>
        <taxon>Nematoda</taxon>
        <taxon>Chromadorea</taxon>
        <taxon>Rhabditida</taxon>
        <taxon>Tylenchina</taxon>
        <taxon>Tylenchomorpha</taxon>
        <taxon>Tylenchoidea</taxon>
        <taxon>Heteroderidae</taxon>
        <taxon>Heteroderinae</taxon>
        <taxon>Heterodera</taxon>
    </lineage>
</organism>
<accession>A0ABD2J4P6</accession>
<evidence type="ECO:0000313" key="3">
    <source>
        <dbReference type="Proteomes" id="UP001620645"/>
    </source>
</evidence>
<name>A0ABD2J4P6_HETSC</name>
<dbReference type="InterPro" id="IPR000719">
    <property type="entry name" value="Prot_kinase_dom"/>
</dbReference>
<dbReference type="PANTHER" id="PTHR44167">
    <property type="entry name" value="OVARIAN-SPECIFIC SERINE/THREONINE-PROTEIN KINASE LOK-RELATED"/>
    <property type="match status" value="1"/>
</dbReference>
<dbReference type="PROSITE" id="PS50011">
    <property type="entry name" value="PROTEIN_KINASE_DOM"/>
    <property type="match status" value="1"/>
</dbReference>
<dbReference type="EMBL" id="JBICCN010000232">
    <property type="protein sequence ID" value="KAL3085360.1"/>
    <property type="molecule type" value="Genomic_DNA"/>
</dbReference>